<reference evidence="1" key="1">
    <citation type="submission" date="2017-07" db="EMBL/GenBank/DDBJ databases">
        <title>Taro Niue Genome Assembly and Annotation.</title>
        <authorList>
            <person name="Atibalentja N."/>
            <person name="Keating K."/>
            <person name="Fields C.J."/>
        </authorList>
    </citation>
    <scope>NUCLEOTIDE SEQUENCE</scope>
    <source>
        <strain evidence="1">Niue_2</strain>
        <tissue evidence="1">Leaf</tissue>
    </source>
</reference>
<organism evidence="1 2">
    <name type="scientific">Colocasia esculenta</name>
    <name type="common">Wild taro</name>
    <name type="synonym">Arum esculentum</name>
    <dbReference type="NCBI Taxonomy" id="4460"/>
    <lineage>
        <taxon>Eukaryota</taxon>
        <taxon>Viridiplantae</taxon>
        <taxon>Streptophyta</taxon>
        <taxon>Embryophyta</taxon>
        <taxon>Tracheophyta</taxon>
        <taxon>Spermatophyta</taxon>
        <taxon>Magnoliopsida</taxon>
        <taxon>Liliopsida</taxon>
        <taxon>Araceae</taxon>
        <taxon>Aroideae</taxon>
        <taxon>Colocasieae</taxon>
        <taxon>Colocasia</taxon>
    </lineage>
</organism>
<dbReference type="AlphaFoldDB" id="A0A843VKD5"/>
<evidence type="ECO:0000313" key="1">
    <source>
        <dbReference type="EMBL" id="MQL99332.1"/>
    </source>
</evidence>
<name>A0A843VKD5_COLES</name>
<keyword evidence="2" id="KW-1185">Reference proteome</keyword>
<comment type="caution">
    <text evidence="1">The sequence shown here is derived from an EMBL/GenBank/DDBJ whole genome shotgun (WGS) entry which is preliminary data.</text>
</comment>
<dbReference type="Proteomes" id="UP000652761">
    <property type="component" value="Unassembled WGS sequence"/>
</dbReference>
<protein>
    <submittedName>
        <fullName evidence="1">Uncharacterized protein</fullName>
    </submittedName>
</protein>
<dbReference type="EMBL" id="NMUH01002332">
    <property type="protein sequence ID" value="MQL99332.1"/>
    <property type="molecule type" value="Genomic_DNA"/>
</dbReference>
<evidence type="ECO:0000313" key="2">
    <source>
        <dbReference type="Proteomes" id="UP000652761"/>
    </source>
</evidence>
<proteinExistence type="predicted"/>
<sequence length="117" mass="13198">MASMSGALALVAPCEGVVYEVNTLTPLLELFVRLRERRQWDNDFAFVVGGTDTSRCTGPQLVLFLVPHSRKFRPESLKVPGMGPWQCGPWVWYWLVSTVVWLVLMERQLDLSSMAVG</sequence>
<gene>
    <name evidence="1" type="ORF">Taro_032054</name>
</gene>
<accession>A0A843VKD5</accession>